<feature type="domain" description="AB hydrolase-1" evidence="2">
    <location>
        <begin position="62"/>
        <end position="302"/>
    </location>
</feature>
<comment type="similarity">
    <text evidence="1">Belongs to the AB hydrolase superfamily. MetX family.</text>
</comment>
<evidence type="ECO:0000259" key="2">
    <source>
        <dbReference type="Pfam" id="PF00561"/>
    </source>
</evidence>
<dbReference type="AlphaFoldDB" id="A0A166RL64"/>
<dbReference type="GO" id="GO:0016747">
    <property type="term" value="F:acyltransferase activity, transferring groups other than amino-acyl groups"/>
    <property type="evidence" value="ECO:0007669"/>
    <property type="project" value="InterPro"/>
</dbReference>
<dbReference type="PANTHER" id="PTHR32268:SF15">
    <property type="entry name" value="HOMOSERINE ACETYLTRANSFERASE FAMILY PROTEIN (AFU_ORTHOLOGUE AFUA_1G15350)"/>
    <property type="match status" value="1"/>
</dbReference>
<name>A0A166RL64_9PEZI</name>
<dbReference type="EMBL" id="LFIV01000107">
    <property type="protein sequence ID" value="KZL69401.1"/>
    <property type="molecule type" value="Genomic_DNA"/>
</dbReference>
<dbReference type="InterPro" id="IPR029058">
    <property type="entry name" value="AB_hydrolase_fold"/>
</dbReference>
<comment type="caution">
    <text evidence="3">The sequence shown here is derived from an EMBL/GenBank/DDBJ whole genome shotgun (WGS) entry which is preliminary data.</text>
</comment>
<keyword evidence="3" id="KW-0808">Transferase</keyword>
<organism evidence="3 4">
    <name type="scientific">Colletotrichum tofieldiae</name>
    <dbReference type="NCBI Taxonomy" id="708197"/>
    <lineage>
        <taxon>Eukaryota</taxon>
        <taxon>Fungi</taxon>
        <taxon>Dikarya</taxon>
        <taxon>Ascomycota</taxon>
        <taxon>Pezizomycotina</taxon>
        <taxon>Sordariomycetes</taxon>
        <taxon>Hypocreomycetidae</taxon>
        <taxon>Glomerellales</taxon>
        <taxon>Glomerellaceae</taxon>
        <taxon>Colletotrichum</taxon>
        <taxon>Colletotrichum spaethianum species complex</taxon>
    </lineage>
</organism>
<reference evidence="3 4" key="1">
    <citation type="submission" date="2015-06" db="EMBL/GenBank/DDBJ databases">
        <title>Survival trade-offs in plant roots during colonization by closely related pathogenic and mutualistic fungi.</title>
        <authorList>
            <person name="Hacquard S."/>
            <person name="Kracher B."/>
            <person name="Hiruma K."/>
            <person name="Weinman A."/>
            <person name="Muench P."/>
            <person name="Garrido Oter R."/>
            <person name="Ver Loren van Themaat E."/>
            <person name="Dallerey J.-F."/>
            <person name="Damm U."/>
            <person name="Henrissat B."/>
            <person name="Lespinet O."/>
            <person name="Thon M."/>
            <person name="Kemen E."/>
            <person name="McHardy A.C."/>
            <person name="Schulze-Lefert P."/>
            <person name="O'Connell R.J."/>
        </authorList>
    </citation>
    <scope>NUCLEOTIDE SEQUENCE [LARGE SCALE GENOMIC DNA]</scope>
    <source>
        <strain evidence="3 4">0861</strain>
    </source>
</reference>
<dbReference type="InterPro" id="IPR008220">
    <property type="entry name" value="HAT_MetX-like"/>
</dbReference>
<protein>
    <submittedName>
        <fullName evidence="3">Homoserine O-acetyltransferase</fullName>
    </submittedName>
</protein>
<sequence length="334" mass="36552">MAQNEHPVRHFDLPNFAFTDGTSLPLARLAYLDINSTVPKVALIPTCFKGTLHSTLNFSSGALHNHRIIVIALFGNGESSSPSNTPSFPASLDYRDCVRAQHALLAHLGVDVVDVMLGFSMGGQTTYHWTVMYPAVVRNAVIICSSARTSGHNRQFLEGPSAALENAADYTGEPQDHAPRGVRAFGKAYSAWLTSAEWFDQHLYKDMGYDSLRAWDMDTTGPRYDGWYPNNLLVKLRMWQNGDVGVLAAGGGLDEALKRIEARVLLMPCRTDQYFRPDASEREANLLKKGSLKVIPSVWGHLAGAGSNPADVEWMDEQIAAFLQGADGEADAKA</sequence>
<dbReference type="Proteomes" id="UP000076552">
    <property type="component" value="Unassembled WGS sequence"/>
</dbReference>
<dbReference type="STRING" id="708197.A0A166RL64"/>
<proteinExistence type="inferred from homology"/>
<evidence type="ECO:0000313" key="4">
    <source>
        <dbReference type="Proteomes" id="UP000076552"/>
    </source>
</evidence>
<evidence type="ECO:0000256" key="1">
    <source>
        <dbReference type="ARBA" id="ARBA00006886"/>
    </source>
</evidence>
<dbReference type="SUPFAM" id="SSF53474">
    <property type="entry name" value="alpha/beta-Hydrolases"/>
    <property type="match status" value="1"/>
</dbReference>
<keyword evidence="4" id="KW-1185">Reference proteome</keyword>
<dbReference type="Pfam" id="PF00561">
    <property type="entry name" value="Abhydrolase_1"/>
    <property type="match status" value="1"/>
</dbReference>
<accession>A0A166RL64</accession>
<dbReference type="PANTHER" id="PTHR32268">
    <property type="entry name" value="HOMOSERINE O-ACETYLTRANSFERASE"/>
    <property type="match status" value="1"/>
</dbReference>
<evidence type="ECO:0000313" key="3">
    <source>
        <dbReference type="EMBL" id="KZL69401.1"/>
    </source>
</evidence>
<dbReference type="Gene3D" id="3.40.50.1820">
    <property type="entry name" value="alpha/beta hydrolase"/>
    <property type="match status" value="1"/>
</dbReference>
<gene>
    <name evidence="3" type="ORF">CT0861_03170</name>
</gene>
<dbReference type="InterPro" id="IPR000073">
    <property type="entry name" value="AB_hydrolase_1"/>
</dbReference>